<protein>
    <recommendedName>
        <fullName evidence="11">Clusterin-associated protein 1</fullName>
    </recommendedName>
</protein>
<dbReference type="PANTHER" id="PTHR21547">
    <property type="entry name" value="CLUSTERIN ASSOCIATED PROTEIN 1"/>
    <property type="match status" value="1"/>
</dbReference>
<evidence type="ECO:0000256" key="8">
    <source>
        <dbReference type="SAM" id="MobiDB-lite"/>
    </source>
</evidence>
<reference evidence="10" key="1">
    <citation type="journal article" date="2015" name="PLoS ONE">
        <title>Comprehensive Evaluation of Toxoplasma gondii VEG and Neospora caninum LIV Genomes with Tachyzoite Stage Transcriptome and Proteome Defines Novel Transcript Features.</title>
        <authorList>
            <person name="Ramaprasad A."/>
            <person name="Mourier T."/>
            <person name="Naeem R."/>
            <person name="Malas T.B."/>
            <person name="Moussa E."/>
            <person name="Panigrahi A."/>
            <person name="Vermont S.J."/>
            <person name="Otto T.D."/>
            <person name="Wastling J."/>
            <person name="Pain A."/>
        </authorList>
    </citation>
    <scope>NUCLEOTIDE SEQUENCE</scope>
    <source>
        <strain evidence="10">VEG</strain>
    </source>
</reference>
<feature type="coiled-coil region" evidence="7">
    <location>
        <begin position="240"/>
        <end position="278"/>
    </location>
</feature>
<evidence type="ECO:0000313" key="10">
    <source>
        <dbReference type="EMBL" id="CEL71467.1"/>
    </source>
</evidence>
<dbReference type="AlphaFoldDB" id="A0A0F7UTV4"/>
<dbReference type="InterPro" id="IPR019366">
    <property type="entry name" value="Clusterin-associated_protein-1"/>
</dbReference>
<evidence type="ECO:0000256" key="2">
    <source>
        <dbReference type="ARBA" id="ARBA00008340"/>
    </source>
</evidence>
<gene>
    <name evidence="10" type="ORF">BN1205_013940</name>
</gene>
<sequence length="634" mass="71315">MASIYHIRHLNGLLMALGFTGSPLSFGLFSSGPRFLSVADVLRWLALQCTGVKELPKRPLENADDRVAFVEQISELLARHASFCLDVETIYAAEGAAVKELIRLARTLLNAVQSAINRPALPATLEKQLQTISTSTAVELMPVSRGDCVGHSAGRPDGACCIDQLAMAAKLQQLNLSRSAASQLVDTAASLLQAFERHSRPERVILRRRVRDFLLRLGLHLDSGADQELEHIQLQLAEQLRRAKADLLDTQHACLDLENELTQDSDRAQKRLQSLQNLKPAFLEDHKKLMAELQETYDMYVACVRNERFLEMEAEKRQAKARAGLLEQQKVLQNIQQKMKDEAANLLACRFDRGTSDDEEEGQKESVNLARKRRSTRESQESKQEETENPFTASGRQLPAETSRRRRPQRRGNGETTERRSSDDVEFSEDMQGNGWHSVVLSSPFGSRISTLPFLLCSDCLLVFPFFLARFLADASPPFCVVCLVFAPVSSFEKTQSLAVFVFIDQVPRSRHHGNPRATCSSPACGEDSQSSSFSQERGDDSVFDSDSCFSEEEDEETRAREELNSQHDSHTHTRRVWGKEKEGKLPSLDFHTLMNIEEDLGEESDAAEEVLTATERRRANERAYRQAMEETLF</sequence>
<evidence type="ECO:0000256" key="4">
    <source>
        <dbReference type="ARBA" id="ARBA00023054"/>
    </source>
</evidence>
<evidence type="ECO:0000256" key="9">
    <source>
        <dbReference type="SAM" id="Phobius"/>
    </source>
</evidence>
<accession>A0A0F7UTV4</accession>
<feature type="transmembrane region" description="Helical" evidence="9">
    <location>
        <begin position="12"/>
        <end position="29"/>
    </location>
</feature>
<feature type="region of interest" description="Disordered" evidence="8">
    <location>
        <begin position="510"/>
        <end position="579"/>
    </location>
</feature>
<feature type="coiled-coil region" evidence="7">
    <location>
        <begin position="309"/>
        <end position="345"/>
    </location>
</feature>
<keyword evidence="5" id="KW-0969">Cilium</keyword>
<organism evidence="10">
    <name type="scientific">Toxoplasma gondii (strain ATCC 50861 / VEG)</name>
    <dbReference type="NCBI Taxonomy" id="432359"/>
    <lineage>
        <taxon>Eukaryota</taxon>
        <taxon>Sar</taxon>
        <taxon>Alveolata</taxon>
        <taxon>Apicomplexa</taxon>
        <taxon>Conoidasida</taxon>
        <taxon>Coccidia</taxon>
        <taxon>Eucoccidiorida</taxon>
        <taxon>Eimeriorina</taxon>
        <taxon>Sarcocystidae</taxon>
        <taxon>Toxoplasma</taxon>
    </lineage>
</organism>
<feature type="region of interest" description="Disordered" evidence="8">
    <location>
        <begin position="355"/>
        <end position="430"/>
    </location>
</feature>
<comment type="similarity">
    <text evidence="2">Belongs to the CLUAP1 family.</text>
</comment>
<evidence type="ECO:0000256" key="7">
    <source>
        <dbReference type="SAM" id="Coils"/>
    </source>
</evidence>
<name>A0A0F7UTV4_TOXGV</name>
<evidence type="ECO:0008006" key="11">
    <source>
        <dbReference type="Google" id="ProtNLM"/>
    </source>
</evidence>
<feature type="compositionally biased region" description="Basic and acidic residues" evidence="8">
    <location>
        <begin position="558"/>
        <end position="579"/>
    </location>
</feature>
<keyword evidence="6" id="KW-0966">Cell projection</keyword>
<keyword evidence="3" id="KW-0970">Cilium biogenesis/degradation</keyword>
<evidence type="ECO:0000256" key="3">
    <source>
        <dbReference type="ARBA" id="ARBA00022794"/>
    </source>
</evidence>
<feature type="compositionally biased region" description="Basic and acidic residues" evidence="8">
    <location>
        <begin position="376"/>
        <end position="386"/>
    </location>
</feature>
<dbReference type="GO" id="GO:0005815">
    <property type="term" value="C:microtubule organizing center"/>
    <property type="evidence" value="ECO:0007669"/>
    <property type="project" value="TreeGrafter"/>
</dbReference>
<dbReference type="Pfam" id="PF10234">
    <property type="entry name" value="Cluap1"/>
    <property type="match status" value="1"/>
</dbReference>
<comment type="subcellular location">
    <subcellularLocation>
        <location evidence="1">Cell projection</location>
        <location evidence="1">Cilium</location>
    </subcellularLocation>
</comment>
<evidence type="ECO:0000256" key="6">
    <source>
        <dbReference type="ARBA" id="ARBA00023273"/>
    </source>
</evidence>
<keyword evidence="9" id="KW-0472">Membrane</keyword>
<dbReference type="PANTHER" id="PTHR21547:SF0">
    <property type="entry name" value="CLUSTERIN-ASSOCIATED PROTEIN 1"/>
    <property type="match status" value="1"/>
</dbReference>
<feature type="compositionally biased region" description="Basic and acidic residues" evidence="8">
    <location>
        <begin position="412"/>
        <end position="423"/>
    </location>
</feature>
<keyword evidence="4 7" id="KW-0175">Coiled coil</keyword>
<feature type="compositionally biased region" description="Polar residues" evidence="8">
    <location>
        <begin position="518"/>
        <end position="536"/>
    </location>
</feature>
<dbReference type="EMBL" id="LN714489">
    <property type="protein sequence ID" value="CEL71467.1"/>
    <property type="molecule type" value="Genomic_DNA"/>
</dbReference>
<dbReference type="GO" id="GO:0060271">
    <property type="term" value="P:cilium assembly"/>
    <property type="evidence" value="ECO:0007669"/>
    <property type="project" value="TreeGrafter"/>
</dbReference>
<evidence type="ECO:0000256" key="1">
    <source>
        <dbReference type="ARBA" id="ARBA00004138"/>
    </source>
</evidence>
<evidence type="ECO:0000256" key="5">
    <source>
        <dbReference type="ARBA" id="ARBA00023069"/>
    </source>
</evidence>
<proteinExistence type="inferred from homology"/>
<dbReference type="GO" id="GO:0005929">
    <property type="term" value="C:cilium"/>
    <property type="evidence" value="ECO:0007669"/>
    <property type="project" value="UniProtKB-SubCell"/>
</dbReference>
<keyword evidence="9" id="KW-1133">Transmembrane helix</keyword>
<dbReference type="GO" id="GO:0030992">
    <property type="term" value="C:intraciliary transport particle B"/>
    <property type="evidence" value="ECO:0007669"/>
    <property type="project" value="TreeGrafter"/>
</dbReference>
<keyword evidence="9" id="KW-0812">Transmembrane</keyword>